<dbReference type="PANTHER" id="PTHR33202:SF2">
    <property type="entry name" value="FERRIC UPTAKE REGULATION PROTEIN"/>
    <property type="match status" value="1"/>
</dbReference>
<accession>A0ABV3XI01</accession>
<evidence type="ECO:0000256" key="10">
    <source>
        <dbReference type="ARBA" id="ARBA00023163"/>
    </source>
</evidence>
<evidence type="ECO:0000313" key="11">
    <source>
        <dbReference type="EMBL" id="MEX5719748.1"/>
    </source>
</evidence>
<dbReference type="Gene3D" id="1.10.10.10">
    <property type="entry name" value="Winged helix-like DNA-binding domain superfamily/Winged helix DNA-binding domain"/>
    <property type="match status" value="1"/>
</dbReference>
<comment type="caution">
    <text evidence="11">The sequence shown here is derived from an EMBL/GenBank/DDBJ whole genome shotgun (WGS) entry which is preliminary data.</text>
</comment>
<evidence type="ECO:0000256" key="9">
    <source>
        <dbReference type="ARBA" id="ARBA00023125"/>
    </source>
</evidence>
<keyword evidence="6" id="KW-0479">Metal-binding</keyword>
<evidence type="ECO:0000256" key="6">
    <source>
        <dbReference type="ARBA" id="ARBA00022723"/>
    </source>
</evidence>
<dbReference type="Proteomes" id="UP001560045">
    <property type="component" value="Unassembled WGS sequence"/>
</dbReference>
<dbReference type="EMBL" id="JBFNXQ010000049">
    <property type="protein sequence ID" value="MEX5719748.1"/>
    <property type="molecule type" value="Genomic_DNA"/>
</dbReference>
<comment type="similarity">
    <text evidence="2">Belongs to the Fur family.</text>
</comment>
<keyword evidence="5" id="KW-0678">Repressor</keyword>
<dbReference type="CDD" id="cd07153">
    <property type="entry name" value="Fur_like"/>
    <property type="match status" value="1"/>
</dbReference>
<evidence type="ECO:0000256" key="7">
    <source>
        <dbReference type="ARBA" id="ARBA00022833"/>
    </source>
</evidence>
<sequence>MSSPAEVPARRQTRQRTAVLALLDELDGFRTAQDLHALLRERGDAVGLATVYRALQALVDDGLVDVLRSEVGEAAYRRCSPVHHHHLVCRSCGRTVEVADPPVERWAARVAAEHGFADVQHQLEVFGTCSRCAAGTAAQR</sequence>
<comment type="subunit">
    <text evidence="3">Homodimer.</text>
</comment>
<dbReference type="PANTHER" id="PTHR33202">
    <property type="entry name" value="ZINC UPTAKE REGULATION PROTEIN"/>
    <property type="match status" value="1"/>
</dbReference>
<keyword evidence="9" id="KW-0238">DNA-binding</keyword>
<evidence type="ECO:0000313" key="12">
    <source>
        <dbReference type="Proteomes" id="UP001560045"/>
    </source>
</evidence>
<evidence type="ECO:0000256" key="1">
    <source>
        <dbReference type="ARBA" id="ARBA00004496"/>
    </source>
</evidence>
<reference evidence="11 12" key="1">
    <citation type="submission" date="2024-06" db="EMBL/GenBank/DDBJ databases">
        <title>Draft genome sequence of Geodermatophilus badlandi, a novel member of the Geodermatophilaceae isolated from badland sedimentary rocks in the Red desert, Wyoming, USA.</title>
        <authorList>
            <person name="Ben Tekaya S."/>
            <person name="Nouioui I."/>
            <person name="Flores G.M."/>
            <person name="Shaal M.N."/>
            <person name="Bredoire F."/>
            <person name="Basile F."/>
            <person name="Van Diepen L."/>
            <person name="Ward N.L."/>
        </authorList>
    </citation>
    <scope>NUCLEOTIDE SEQUENCE [LARGE SCALE GENOMIC DNA]</scope>
    <source>
        <strain evidence="11 12">WL48A</strain>
    </source>
</reference>
<dbReference type="Pfam" id="PF01475">
    <property type="entry name" value="FUR"/>
    <property type="match status" value="1"/>
</dbReference>
<dbReference type="InterPro" id="IPR043135">
    <property type="entry name" value="Fur_C"/>
</dbReference>
<gene>
    <name evidence="11" type="ORF">ABQ292_15390</name>
</gene>
<dbReference type="InterPro" id="IPR036390">
    <property type="entry name" value="WH_DNA-bd_sf"/>
</dbReference>
<evidence type="ECO:0000256" key="2">
    <source>
        <dbReference type="ARBA" id="ARBA00007957"/>
    </source>
</evidence>
<evidence type="ECO:0000256" key="8">
    <source>
        <dbReference type="ARBA" id="ARBA00023015"/>
    </source>
</evidence>
<keyword evidence="8" id="KW-0805">Transcription regulation</keyword>
<dbReference type="RefSeq" id="WP_369207891.1">
    <property type="nucleotide sequence ID" value="NZ_JBFNXQ010000049.1"/>
</dbReference>
<dbReference type="SUPFAM" id="SSF46785">
    <property type="entry name" value="Winged helix' DNA-binding domain"/>
    <property type="match status" value="1"/>
</dbReference>
<proteinExistence type="inferred from homology"/>
<dbReference type="InterPro" id="IPR002481">
    <property type="entry name" value="FUR"/>
</dbReference>
<keyword evidence="12" id="KW-1185">Reference proteome</keyword>
<comment type="subcellular location">
    <subcellularLocation>
        <location evidence="1">Cytoplasm</location>
    </subcellularLocation>
</comment>
<name>A0ABV3XI01_9ACTN</name>
<keyword evidence="7" id="KW-0862">Zinc</keyword>
<dbReference type="Gene3D" id="3.30.1490.190">
    <property type="match status" value="1"/>
</dbReference>
<protein>
    <submittedName>
        <fullName evidence="11">Fur family transcriptional regulator</fullName>
    </submittedName>
</protein>
<evidence type="ECO:0000256" key="3">
    <source>
        <dbReference type="ARBA" id="ARBA00011738"/>
    </source>
</evidence>
<evidence type="ECO:0000256" key="5">
    <source>
        <dbReference type="ARBA" id="ARBA00022491"/>
    </source>
</evidence>
<keyword evidence="10" id="KW-0804">Transcription</keyword>
<evidence type="ECO:0000256" key="4">
    <source>
        <dbReference type="ARBA" id="ARBA00022490"/>
    </source>
</evidence>
<organism evidence="11 12">
    <name type="scientific">Geodermatophilus maliterrae</name>
    <dbReference type="NCBI Taxonomy" id="3162531"/>
    <lineage>
        <taxon>Bacteria</taxon>
        <taxon>Bacillati</taxon>
        <taxon>Actinomycetota</taxon>
        <taxon>Actinomycetes</taxon>
        <taxon>Geodermatophilales</taxon>
        <taxon>Geodermatophilaceae</taxon>
        <taxon>Geodermatophilus</taxon>
    </lineage>
</organism>
<dbReference type="InterPro" id="IPR036388">
    <property type="entry name" value="WH-like_DNA-bd_sf"/>
</dbReference>
<keyword evidence="4" id="KW-0963">Cytoplasm</keyword>